<dbReference type="EMBL" id="JAIWYP010000003">
    <property type="protein sequence ID" value="KAH3857807.1"/>
    <property type="molecule type" value="Genomic_DNA"/>
</dbReference>
<dbReference type="Proteomes" id="UP000828390">
    <property type="component" value="Unassembled WGS sequence"/>
</dbReference>
<comment type="caution">
    <text evidence="1">The sequence shown here is derived from an EMBL/GenBank/DDBJ whole genome shotgun (WGS) entry which is preliminary data.</text>
</comment>
<protein>
    <submittedName>
        <fullName evidence="1">Uncharacterized protein</fullName>
    </submittedName>
</protein>
<proteinExistence type="predicted"/>
<name>A0A9D4R8N1_DREPO</name>
<accession>A0A9D4R8N1</accession>
<dbReference type="AlphaFoldDB" id="A0A9D4R8N1"/>
<reference evidence="1" key="1">
    <citation type="journal article" date="2019" name="bioRxiv">
        <title>The Genome of the Zebra Mussel, Dreissena polymorpha: A Resource for Invasive Species Research.</title>
        <authorList>
            <person name="McCartney M.A."/>
            <person name="Auch B."/>
            <person name="Kono T."/>
            <person name="Mallez S."/>
            <person name="Zhang Y."/>
            <person name="Obille A."/>
            <person name="Becker A."/>
            <person name="Abrahante J.E."/>
            <person name="Garbe J."/>
            <person name="Badalamenti J.P."/>
            <person name="Herman A."/>
            <person name="Mangelson H."/>
            <person name="Liachko I."/>
            <person name="Sullivan S."/>
            <person name="Sone E.D."/>
            <person name="Koren S."/>
            <person name="Silverstein K.A.T."/>
            <person name="Beckman K.B."/>
            <person name="Gohl D.M."/>
        </authorList>
    </citation>
    <scope>NUCLEOTIDE SEQUENCE</scope>
    <source>
        <strain evidence="1">Duluth1</strain>
        <tissue evidence="1">Whole animal</tissue>
    </source>
</reference>
<reference evidence="1" key="2">
    <citation type="submission" date="2020-11" db="EMBL/GenBank/DDBJ databases">
        <authorList>
            <person name="McCartney M.A."/>
            <person name="Auch B."/>
            <person name="Kono T."/>
            <person name="Mallez S."/>
            <person name="Becker A."/>
            <person name="Gohl D.M."/>
            <person name="Silverstein K.A.T."/>
            <person name="Koren S."/>
            <person name="Bechman K.B."/>
            <person name="Herman A."/>
            <person name="Abrahante J.E."/>
            <person name="Garbe J."/>
        </authorList>
    </citation>
    <scope>NUCLEOTIDE SEQUENCE</scope>
    <source>
        <strain evidence="1">Duluth1</strain>
        <tissue evidence="1">Whole animal</tissue>
    </source>
</reference>
<evidence type="ECO:0000313" key="2">
    <source>
        <dbReference type="Proteomes" id="UP000828390"/>
    </source>
</evidence>
<keyword evidence="2" id="KW-1185">Reference proteome</keyword>
<gene>
    <name evidence="1" type="ORF">DPMN_100422</name>
</gene>
<sequence>MSRGFVGNGLTTPPHSCMYSTANAEQTYFAIHAVKAQRVDAELAVEAASVCGSTSHFTAMLRICPPRQEALHDMTLSRCAL</sequence>
<evidence type="ECO:0000313" key="1">
    <source>
        <dbReference type="EMBL" id="KAH3857807.1"/>
    </source>
</evidence>
<organism evidence="1 2">
    <name type="scientific">Dreissena polymorpha</name>
    <name type="common">Zebra mussel</name>
    <name type="synonym">Mytilus polymorpha</name>
    <dbReference type="NCBI Taxonomy" id="45954"/>
    <lineage>
        <taxon>Eukaryota</taxon>
        <taxon>Metazoa</taxon>
        <taxon>Spiralia</taxon>
        <taxon>Lophotrochozoa</taxon>
        <taxon>Mollusca</taxon>
        <taxon>Bivalvia</taxon>
        <taxon>Autobranchia</taxon>
        <taxon>Heteroconchia</taxon>
        <taxon>Euheterodonta</taxon>
        <taxon>Imparidentia</taxon>
        <taxon>Neoheterodontei</taxon>
        <taxon>Myida</taxon>
        <taxon>Dreissenoidea</taxon>
        <taxon>Dreissenidae</taxon>
        <taxon>Dreissena</taxon>
    </lineage>
</organism>